<keyword evidence="2" id="KW-0732">Signal</keyword>
<dbReference type="PANTHER" id="PTHR42928">
    <property type="entry name" value="TRICARBOXYLATE-BINDING PROTEIN"/>
    <property type="match status" value="1"/>
</dbReference>
<keyword evidence="4" id="KW-1185">Reference proteome</keyword>
<gene>
    <name evidence="3" type="ordered locus">Desru_1702</name>
</gene>
<evidence type="ECO:0000313" key="3">
    <source>
        <dbReference type="EMBL" id="AEG59966.1"/>
    </source>
</evidence>
<reference evidence="4" key="1">
    <citation type="submission" date="2011-05" db="EMBL/GenBank/DDBJ databases">
        <title>Complete sequence of Desulfotomaculum ruminis DSM 2154.</title>
        <authorList>
            <person name="Lucas S."/>
            <person name="Copeland A."/>
            <person name="Lapidus A."/>
            <person name="Cheng J.-F."/>
            <person name="Goodwin L."/>
            <person name="Pitluck S."/>
            <person name="Lu M."/>
            <person name="Detter J.C."/>
            <person name="Han C."/>
            <person name="Tapia R."/>
            <person name="Land M."/>
            <person name="Hauser L."/>
            <person name="Kyrpides N."/>
            <person name="Ivanova N."/>
            <person name="Mikhailova N."/>
            <person name="Pagani I."/>
            <person name="Stams A.J.M."/>
            <person name="Plugge C.M."/>
            <person name="Muyzer G."/>
            <person name="Kuever J."/>
            <person name="Parshina S.N."/>
            <person name="Ivanova A.E."/>
            <person name="Nazina T.N."/>
            <person name="Brambilla E."/>
            <person name="Spring S."/>
            <person name="Klenk H.-P."/>
            <person name="Woyke T."/>
        </authorList>
    </citation>
    <scope>NUCLEOTIDE SEQUENCE [LARGE SCALE GENOMIC DNA]</scope>
    <source>
        <strain evidence="4">ATCC 23193 / DSM 2154 / NCIB 8452 / DL</strain>
    </source>
</reference>
<evidence type="ECO:0000256" key="1">
    <source>
        <dbReference type="ARBA" id="ARBA00006987"/>
    </source>
</evidence>
<organism evidence="3 4">
    <name type="scientific">Desulforamulus ruminis (strain ATCC 23193 / DSM 2154 / NCIMB 8452 / DL)</name>
    <name type="common">Desulfotomaculum ruminis</name>
    <dbReference type="NCBI Taxonomy" id="696281"/>
    <lineage>
        <taxon>Bacteria</taxon>
        <taxon>Bacillati</taxon>
        <taxon>Bacillota</taxon>
        <taxon>Clostridia</taxon>
        <taxon>Eubacteriales</taxon>
        <taxon>Peptococcaceae</taxon>
        <taxon>Desulforamulus</taxon>
    </lineage>
</organism>
<evidence type="ECO:0000256" key="2">
    <source>
        <dbReference type="SAM" id="SignalP"/>
    </source>
</evidence>
<dbReference type="Pfam" id="PF03401">
    <property type="entry name" value="TctC"/>
    <property type="match status" value="1"/>
</dbReference>
<evidence type="ECO:0000313" key="4">
    <source>
        <dbReference type="Proteomes" id="UP000009234"/>
    </source>
</evidence>
<dbReference type="Gene3D" id="3.40.190.10">
    <property type="entry name" value="Periplasmic binding protein-like II"/>
    <property type="match status" value="1"/>
</dbReference>
<dbReference type="OrthoDB" id="8880247at2"/>
<dbReference type="PROSITE" id="PS51257">
    <property type="entry name" value="PROKAR_LIPOPROTEIN"/>
    <property type="match status" value="1"/>
</dbReference>
<dbReference type="PANTHER" id="PTHR42928:SF5">
    <property type="entry name" value="BLR1237 PROTEIN"/>
    <property type="match status" value="1"/>
</dbReference>
<proteinExistence type="inferred from homology"/>
<dbReference type="InterPro" id="IPR042100">
    <property type="entry name" value="Bug_dom1"/>
</dbReference>
<feature type="signal peptide" evidence="2">
    <location>
        <begin position="1"/>
        <end position="22"/>
    </location>
</feature>
<dbReference type="RefSeq" id="WP_013841730.1">
    <property type="nucleotide sequence ID" value="NC_015589.1"/>
</dbReference>
<dbReference type="KEGG" id="dru:Desru_1702"/>
<dbReference type="HOGENOM" id="CLU_045683_1_1_9"/>
<comment type="similarity">
    <text evidence="1">Belongs to the UPF0065 (bug) family.</text>
</comment>
<reference evidence="3 4" key="2">
    <citation type="journal article" date="2012" name="Stand. Genomic Sci.">
        <title>Complete genome sequence of the sulfate-reducing firmicute Desulfotomaculum ruminis type strain (DL(T)).</title>
        <authorList>
            <person name="Spring S."/>
            <person name="Visser M."/>
            <person name="Lu M."/>
            <person name="Copeland A."/>
            <person name="Lapidus A."/>
            <person name="Lucas S."/>
            <person name="Cheng J.F."/>
            <person name="Han C."/>
            <person name="Tapia R."/>
            <person name="Goodwin L.A."/>
            <person name="Pitluck S."/>
            <person name="Ivanova N."/>
            <person name="Land M."/>
            <person name="Hauser L."/>
            <person name="Larimer F."/>
            <person name="Rohde M."/>
            <person name="Goker M."/>
            <person name="Detter J.C."/>
            <person name="Kyrpides N.C."/>
            <person name="Woyke T."/>
            <person name="Schaap P.J."/>
            <person name="Plugge C.M."/>
            <person name="Muyzer G."/>
            <person name="Kuever J."/>
            <person name="Pereira I.A."/>
            <person name="Parshina S.N."/>
            <person name="Bernier-Latmani R."/>
            <person name="Stams A.J."/>
            <person name="Klenk H.P."/>
        </authorList>
    </citation>
    <scope>NUCLEOTIDE SEQUENCE [LARGE SCALE GENOMIC DNA]</scope>
    <source>
        <strain evidence="4">ATCC 23193 / DSM 2154 / NCIB 8452 / DL</strain>
    </source>
</reference>
<dbReference type="Proteomes" id="UP000009234">
    <property type="component" value="Chromosome"/>
</dbReference>
<dbReference type="PIRSF" id="PIRSF017082">
    <property type="entry name" value="YflP"/>
    <property type="match status" value="1"/>
</dbReference>
<accession>F6DSX2</accession>
<dbReference type="STRING" id="696281.Desru_1702"/>
<evidence type="ECO:0008006" key="5">
    <source>
        <dbReference type="Google" id="ProtNLM"/>
    </source>
</evidence>
<dbReference type="eggNOG" id="COG3181">
    <property type="taxonomic scope" value="Bacteria"/>
</dbReference>
<sequence length="328" mass="36210">MRKNNLFALLMTVLFLSSSMLAGCTGQGKNQEEKGTGSYPEKPINMIIAFTAGGSSDAQARIMQKYWNKYVKQPWLFSYKAGDGGAIGFAEIAKASKDGYTIGGINVPHIVLQPLQGAQYKPEEFAYIAQVVTDPQVLVVKKGSKFKNVNEVVEFARANPGKLKVGIVGTFTGCHIALLDFQDKAGIQVDQVVYKGATDQNVALLGGELDVMMGNYNDVMRGLDQMTILGIATPERYKSLPEVPTLTEQGYNVVSDIRRGFVAPKGIPEANLTFLRKVFKKMAADPDYIKEMEEAGQPQEYLDGPAFEKYVMEQQKQAERLLMKFHLI</sequence>
<protein>
    <recommendedName>
        <fullName evidence="5">Tripartite-type tricarboxylate transporter, receptor component TctC</fullName>
    </recommendedName>
</protein>
<dbReference type="AlphaFoldDB" id="F6DSX2"/>
<name>F6DSX2_DESRL</name>
<dbReference type="Gene3D" id="3.40.190.150">
    <property type="entry name" value="Bordetella uptake gene, domain 1"/>
    <property type="match status" value="1"/>
</dbReference>
<feature type="chain" id="PRO_5038608729" description="Tripartite-type tricarboxylate transporter, receptor component TctC" evidence="2">
    <location>
        <begin position="23"/>
        <end position="328"/>
    </location>
</feature>
<dbReference type="SUPFAM" id="SSF53850">
    <property type="entry name" value="Periplasmic binding protein-like II"/>
    <property type="match status" value="1"/>
</dbReference>
<dbReference type="InterPro" id="IPR005064">
    <property type="entry name" value="BUG"/>
</dbReference>
<dbReference type="EMBL" id="CP002780">
    <property type="protein sequence ID" value="AEG59966.1"/>
    <property type="molecule type" value="Genomic_DNA"/>
</dbReference>
<dbReference type="CDD" id="cd07012">
    <property type="entry name" value="PBP2_Bug_TTT"/>
    <property type="match status" value="1"/>
</dbReference>